<dbReference type="AlphaFoldDB" id="A0A7S3Q7Y6"/>
<evidence type="ECO:0000256" key="3">
    <source>
        <dbReference type="ARBA" id="ARBA00022827"/>
    </source>
</evidence>
<keyword evidence="5" id="KW-0560">Oxidoreductase</keyword>
<dbReference type="PANTHER" id="PTHR46028:SF2">
    <property type="entry name" value="KYNURENINE 3-MONOOXYGENASE"/>
    <property type="match status" value="1"/>
</dbReference>
<gene>
    <name evidence="9" type="ORF">CDEB00056_LOCUS13670</name>
</gene>
<dbReference type="Gene3D" id="3.50.50.60">
    <property type="entry name" value="FAD/NAD(P)-binding domain"/>
    <property type="match status" value="1"/>
</dbReference>
<evidence type="ECO:0000256" key="7">
    <source>
        <dbReference type="SAM" id="SignalP"/>
    </source>
</evidence>
<evidence type="ECO:0000256" key="4">
    <source>
        <dbReference type="ARBA" id="ARBA00022857"/>
    </source>
</evidence>
<keyword evidence="2" id="KW-0285">Flavoprotein</keyword>
<feature type="domain" description="FAD-binding" evidence="8">
    <location>
        <begin position="175"/>
        <end position="231"/>
    </location>
</feature>
<dbReference type="GO" id="GO:0071949">
    <property type="term" value="F:FAD binding"/>
    <property type="evidence" value="ECO:0007669"/>
    <property type="project" value="InterPro"/>
</dbReference>
<sequence length="533" mass="58840">MKMKIELFFLLTLALALHSTIALASKSNVSSSTRKVIVVGGGPIGLASAILLANAPHFYDVDIYEQTPKEDLCNFNPAIAYMYNVNARGQRFKKKFQSLQDKLLRDGLAASDTSLVIADGDPTKTISIKKSPTMSKAESYWIPRHKMVNLLQEGIKEHNNSDDANCGKIEIHSGFTCEAVSPIGDDSSINVTLKDEKGRDQDVSGQLIVGADGVNSQVRECLKNGSSLFGEWKNFKSKKFAVKKWVSPSVGLTLKALLLPSGFSIEDSDGSSISLQNRQFAAIRSIKPKDVNSVKFACLPMTDDATIRPGIVNTRPNHKFWTINSGKEMKEYVLENVKRISFEMISDEEWDRFAKQKGTTFPYCQYSPGLQASPENGNCGIVLLGDSAHSFPPDIGQGINSGLSDVVQFDKTLRSTEGNLGTKLRAYERIQGPETKALIRIARFGFPYQYDLPVPILKLRKKLWTANAATRLLLNKLSFSVIPKCMIMSTADHEVSYRKVARKADLTTTMLMTLLLSVVWKSFGKSICALVGM</sequence>
<protein>
    <recommendedName>
        <fullName evidence="8">FAD-binding domain-containing protein</fullName>
    </recommendedName>
</protein>
<organism evidence="9">
    <name type="scientific">Chaetoceros debilis</name>
    <dbReference type="NCBI Taxonomy" id="122233"/>
    <lineage>
        <taxon>Eukaryota</taxon>
        <taxon>Sar</taxon>
        <taxon>Stramenopiles</taxon>
        <taxon>Ochrophyta</taxon>
        <taxon>Bacillariophyta</taxon>
        <taxon>Coscinodiscophyceae</taxon>
        <taxon>Chaetocerotophycidae</taxon>
        <taxon>Chaetocerotales</taxon>
        <taxon>Chaetocerotaceae</taxon>
        <taxon>Chaetoceros</taxon>
    </lineage>
</organism>
<accession>A0A7S3Q7Y6</accession>
<reference evidence="9" key="1">
    <citation type="submission" date="2021-01" db="EMBL/GenBank/DDBJ databases">
        <authorList>
            <person name="Corre E."/>
            <person name="Pelletier E."/>
            <person name="Niang G."/>
            <person name="Scheremetjew M."/>
            <person name="Finn R."/>
            <person name="Kale V."/>
            <person name="Holt S."/>
            <person name="Cochrane G."/>
            <person name="Meng A."/>
            <person name="Brown T."/>
            <person name="Cohen L."/>
        </authorList>
    </citation>
    <scope>NUCLEOTIDE SEQUENCE</scope>
    <source>
        <strain evidence="9">MM31A-1</strain>
    </source>
</reference>
<feature type="signal peptide" evidence="7">
    <location>
        <begin position="1"/>
        <end position="24"/>
    </location>
</feature>
<evidence type="ECO:0000256" key="5">
    <source>
        <dbReference type="ARBA" id="ARBA00023002"/>
    </source>
</evidence>
<comment type="cofactor">
    <cofactor evidence="1">
        <name>FAD</name>
        <dbReference type="ChEBI" id="CHEBI:57692"/>
    </cofactor>
</comment>
<dbReference type="Pfam" id="PF01494">
    <property type="entry name" value="FAD_binding_3"/>
    <property type="match status" value="1"/>
</dbReference>
<proteinExistence type="predicted"/>
<evidence type="ECO:0000256" key="6">
    <source>
        <dbReference type="ARBA" id="ARBA00023033"/>
    </source>
</evidence>
<dbReference type="InterPro" id="IPR036188">
    <property type="entry name" value="FAD/NAD-bd_sf"/>
</dbReference>
<name>A0A7S3Q7Y6_9STRA</name>
<keyword evidence="3" id="KW-0274">FAD</keyword>
<keyword evidence="7" id="KW-0732">Signal</keyword>
<evidence type="ECO:0000256" key="2">
    <source>
        <dbReference type="ARBA" id="ARBA00022630"/>
    </source>
</evidence>
<keyword evidence="6" id="KW-0503">Monooxygenase</keyword>
<dbReference type="SUPFAM" id="SSF51905">
    <property type="entry name" value="FAD/NAD(P)-binding domain"/>
    <property type="match status" value="1"/>
</dbReference>
<evidence type="ECO:0000313" key="9">
    <source>
        <dbReference type="EMBL" id="CAE0468817.1"/>
    </source>
</evidence>
<dbReference type="EMBL" id="HBIO01017804">
    <property type="protein sequence ID" value="CAE0468817.1"/>
    <property type="molecule type" value="Transcribed_RNA"/>
</dbReference>
<dbReference type="PANTHER" id="PTHR46028">
    <property type="entry name" value="KYNURENINE 3-MONOOXYGENASE"/>
    <property type="match status" value="1"/>
</dbReference>
<evidence type="ECO:0000259" key="8">
    <source>
        <dbReference type="Pfam" id="PF01494"/>
    </source>
</evidence>
<feature type="chain" id="PRO_5031170032" description="FAD-binding domain-containing protein" evidence="7">
    <location>
        <begin position="25"/>
        <end position="533"/>
    </location>
</feature>
<evidence type="ECO:0000256" key="1">
    <source>
        <dbReference type="ARBA" id="ARBA00001974"/>
    </source>
</evidence>
<dbReference type="GO" id="GO:0070189">
    <property type="term" value="P:kynurenine metabolic process"/>
    <property type="evidence" value="ECO:0007669"/>
    <property type="project" value="TreeGrafter"/>
</dbReference>
<keyword evidence="4" id="KW-0521">NADP</keyword>
<dbReference type="GO" id="GO:0004502">
    <property type="term" value="F:kynurenine 3-monooxygenase activity"/>
    <property type="evidence" value="ECO:0007669"/>
    <property type="project" value="TreeGrafter"/>
</dbReference>
<dbReference type="PRINTS" id="PR00420">
    <property type="entry name" value="RNGMNOXGNASE"/>
</dbReference>
<dbReference type="InterPro" id="IPR002938">
    <property type="entry name" value="FAD-bd"/>
</dbReference>